<dbReference type="OrthoDB" id="728759at2759"/>
<dbReference type="GO" id="GO:0032259">
    <property type="term" value="P:methylation"/>
    <property type="evidence" value="ECO:0007669"/>
    <property type="project" value="UniProtKB-KW"/>
</dbReference>
<dbReference type="InterPro" id="IPR001077">
    <property type="entry name" value="COMT_C"/>
</dbReference>
<evidence type="ECO:0000313" key="7">
    <source>
        <dbReference type="EMBL" id="KAJ0967137.1"/>
    </source>
</evidence>
<evidence type="ECO:0000256" key="2">
    <source>
        <dbReference type="ARBA" id="ARBA00022679"/>
    </source>
</evidence>
<keyword evidence="3" id="KW-0949">S-adenosyl-L-methionine</keyword>
<dbReference type="AlphaFoldDB" id="A0A9D5C6Y7"/>
<dbReference type="PIRSF" id="PIRSF005739">
    <property type="entry name" value="O-mtase"/>
    <property type="match status" value="1"/>
</dbReference>
<dbReference type="PANTHER" id="PTHR11746">
    <property type="entry name" value="O-METHYLTRANSFERASE"/>
    <property type="match status" value="1"/>
</dbReference>
<dbReference type="Pfam" id="PF08100">
    <property type="entry name" value="Dimerisation"/>
    <property type="match status" value="1"/>
</dbReference>
<dbReference type="GO" id="GO:0046983">
    <property type="term" value="F:protein dimerization activity"/>
    <property type="evidence" value="ECO:0007669"/>
    <property type="project" value="InterPro"/>
</dbReference>
<dbReference type="InterPro" id="IPR029063">
    <property type="entry name" value="SAM-dependent_MTases_sf"/>
</dbReference>
<reference evidence="7" key="2">
    <citation type="journal article" date="2022" name="Hortic Res">
        <title>The genome of Dioscorea zingiberensis sheds light on the biosynthesis, origin and evolution of the medicinally important diosgenin saponins.</title>
        <authorList>
            <person name="Li Y."/>
            <person name="Tan C."/>
            <person name="Li Z."/>
            <person name="Guo J."/>
            <person name="Li S."/>
            <person name="Chen X."/>
            <person name="Wang C."/>
            <person name="Dai X."/>
            <person name="Yang H."/>
            <person name="Song W."/>
            <person name="Hou L."/>
            <person name="Xu J."/>
            <person name="Tong Z."/>
            <person name="Xu A."/>
            <person name="Yuan X."/>
            <person name="Wang W."/>
            <person name="Yang Q."/>
            <person name="Chen L."/>
            <person name="Sun Z."/>
            <person name="Wang K."/>
            <person name="Pan B."/>
            <person name="Chen J."/>
            <person name="Bao Y."/>
            <person name="Liu F."/>
            <person name="Qi X."/>
            <person name="Gang D.R."/>
            <person name="Wen J."/>
            <person name="Li J."/>
        </authorList>
    </citation>
    <scope>NUCLEOTIDE SEQUENCE</scope>
    <source>
        <strain evidence="7">Dzin_1.0</strain>
    </source>
</reference>
<dbReference type="InterPro" id="IPR036388">
    <property type="entry name" value="WH-like_DNA-bd_sf"/>
</dbReference>
<name>A0A9D5C6Y7_9LILI</name>
<feature type="active site" description="Proton acceptor" evidence="4">
    <location>
        <position position="273"/>
    </location>
</feature>
<dbReference type="InterPro" id="IPR036390">
    <property type="entry name" value="WH_DNA-bd_sf"/>
</dbReference>
<dbReference type="SUPFAM" id="SSF53335">
    <property type="entry name" value="S-adenosyl-L-methionine-dependent methyltransferases"/>
    <property type="match status" value="1"/>
</dbReference>
<reference evidence="7" key="1">
    <citation type="submission" date="2021-03" db="EMBL/GenBank/DDBJ databases">
        <authorList>
            <person name="Li Z."/>
            <person name="Yang C."/>
        </authorList>
    </citation>
    <scope>NUCLEOTIDE SEQUENCE</scope>
    <source>
        <strain evidence="7">Dzin_1.0</strain>
        <tissue evidence="7">Leaf</tissue>
    </source>
</reference>
<dbReference type="Pfam" id="PF00891">
    <property type="entry name" value="Methyltransf_2"/>
    <property type="match status" value="1"/>
</dbReference>
<dbReference type="FunFam" id="3.40.50.150:FF:000061">
    <property type="entry name" value="Caffeic acid O-methyltransferase"/>
    <property type="match status" value="1"/>
</dbReference>
<sequence>MASSTGTEYLSKTTQEEANEEVAFHRAANLGHGTILSLTLKAVVELGVLEILSAAGPGTCLSAEEIVSQIKTSNPDAPEVLDRMLRLLASNNVVKCDVVAGEDGKTRRRYGMGQVGEFFTKNEDGVSMVPLLLMHHSKIQWETLSNLKYAVSDGSIPFVKANGVTLFKYHSKDPMFTEEFNKFMLNLTTMLVKKTLETYKGFESLKKLVDVGGGLGATLGLILSKYPHIKGINFDLPFVVSQAPAIPGVEHVGGDMFDSVPTGDAIFLKWILHNWSDEDCVKLLKNCWNALPENGKVIISETLIPDTPEDTDSAKNSFHADLVMLAYFGAKERTEKEYECLAKQSGFSGFKVVFGVYGFYIMEFYK</sequence>
<dbReference type="FunFam" id="1.10.10.10:FF:000357">
    <property type="entry name" value="Caffeic acid 3-O-methyltransferase"/>
    <property type="match status" value="1"/>
</dbReference>
<evidence type="ECO:0000259" key="6">
    <source>
        <dbReference type="Pfam" id="PF08100"/>
    </source>
</evidence>
<dbReference type="InterPro" id="IPR012967">
    <property type="entry name" value="COMT_dimerisation"/>
</dbReference>
<dbReference type="Proteomes" id="UP001085076">
    <property type="component" value="Miscellaneous, Linkage group lg07"/>
</dbReference>
<proteinExistence type="predicted"/>
<evidence type="ECO:0000313" key="8">
    <source>
        <dbReference type="Proteomes" id="UP001085076"/>
    </source>
</evidence>
<dbReference type="PROSITE" id="PS51683">
    <property type="entry name" value="SAM_OMT_II"/>
    <property type="match status" value="1"/>
</dbReference>
<keyword evidence="1" id="KW-0489">Methyltransferase</keyword>
<dbReference type="Gene3D" id="1.10.10.10">
    <property type="entry name" value="Winged helix-like DNA-binding domain superfamily/Winged helix DNA-binding domain"/>
    <property type="match status" value="1"/>
</dbReference>
<evidence type="ECO:0000256" key="4">
    <source>
        <dbReference type="PIRSR" id="PIRSR005739-1"/>
    </source>
</evidence>
<dbReference type="EMBL" id="JAGGNH010000007">
    <property type="protein sequence ID" value="KAJ0967137.1"/>
    <property type="molecule type" value="Genomic_DNA"/>
</dbReference>
<dbReference type="Gene3D" id="3.40.50.150">
    <property type="entry name" value="Vaccinia Virus protein VP39"/>
    <property type="match status" value="1"/>
</dbReference>
<evidence type="ECO:0000259" key="5">
    <source>
        <dbReference type="Pfam" id="PF00891"/>
    </source>
</evidence>
<gene>
    <name evidence="7" type="ORF">J5N97_024054</name>
</gene>
<protein>
    <submittedName>
        <fullName evidence="7">Uncharacterized protein</fullName>
    </submittedName>
</protein>
<evidence type="ECO:0000256" key="3">
    <source>
        <dbReference type="ARBA" id="ARBA00022691"/>
    </source>
</evidence>
<dbReference type="InterPro" id="IPR016461">
    <property type="entry name" value="COMT-like"/>
</dbReference>
<keyword evidence="8" id="KW-1185">Reference proteome</keyword>
<feature type="domain" description="O-methyltransferase dimerisation" evidence="6">
    <location>
        <begin position="32"/>
        <end position="121"/>
    </location>
</feature>
<dbReference type="GO" id="GO:0008171">
    <property type="term" value="F:O-methyltransferase activity"/>
    <property type="evidence" value="ECO:0007669"/>
    <property type="project" value="InterPro"/>
</dbReference>
<comment type="caution">
    <text evidence="7">The sequence shown here is derived from an EMBL/GenBank/DDBJ whole genome shotgun (WGS) entry which is preliminary data.</text>
</comment>
<organism evidence="7 8">
    <name type="scientific">Dioscorea zingiberensis</name>
    <dbReference type="NCBI Taxonomy" id="325984"/>
    <lineage>
        <taxon>Eukaryota</taxon>
        <taxon>Viridiplantae</taxon>
        <taxon>Streptophyta</taxon>
        <taxon>Embryophyta</taxon>
        <taxon>Tracheophyta</taxon>
        <taxon>Spermatophyta</taxon>
        <taxon>Magnoliopsida</taxon>
        <taxon>Liliopsida</taxon>
        <taxon>Dioscoreales</taxon>
        <taxon>Dioscoreaceae</taxon>
        <taxon>Dioscorea</taxon>
    </lineage>
</organism>
<feature type="domain" description="O-methyltransferase C-terminal" evidence="5">
    <location>
        <begin position="146"/>
        <end position="348"/>
    </location>
</feature>
<evidence type="ECO:0000256" key="1">
    <source>
        <dbReference type="ARBA" id="ARBA00022603"/>
    </source>
</evidence>
<accession>A0A9D5C6Y7</accession>
<dbReference type="SUPFAM" id="SSF46785">
    <property type="entry name" value="Winged helix' DNA-binding domain"/>
    <property type="match status" value="1"/>
</dbReference>
<keyword evidence="2" id="KW-0808">Transferase</keyword>